<name>A0A0C2WUL8_SERVB</name>
<dbReference type="AlphaFoldDB" id="A0A0C2WUL8"/>
<organism evidence="1 2">
    <name type="scientific">Serendipita vermifera MAFF 305830</name>
    <dbReference type="NCBI Taxonomy" id="933852"/>
    <lineage>
        <taxon>Eukaryota</taxon>
        <taxon>Fungi</taxon>
        <taxon>Dikarya</taxon>
        <taxon>Basidiomycota</taxon>
        <taxon>Agaricomycotina</taxon>
        <taxon>Agaricomycetes</taxon>
        <taxon>Sebacinales</taxon>
        <taxon>Serendipitaceae</taxon>
        <taxon>Serendipita</taxon>
    </lineage>
</organism>
<dbReference type="HOGENOM" id="CLU_1310774_0_0_1"/>
<evidence type="ECO:0000313" key="2">
    <source>
        <dbReference type="Proteomes" id="UP000054097"/>
    </source>
</evidence>
<proteinExistence type="predicted"/>
<dbReference type="Proteomes" id="UP000054097">
    <property type="component" value="Unassembled WGS sequence"/>
</dbReference>
<dbReference type="EMBL" id="KN824287">
    <property type="protein sequence ID" value="KIM29873.1"/>
    <property type="molecule type" value="Genomic_DNA"/>
</dbReference>
<protein>
    <submittedName>
        <fullName evidence="1">Uncharacterized protein</fullName>
    </submittedName>
</protein>
<accession>A0A0C2WUL8</accession>
<reference evidence="1 2" key="1">
    <citation type="submission" date="2014-04" db="EMBL/GenBank/DDBJ databases">
        <authorList>
            <consortium name="DOE Joint Genome Institute"/>
            <person name="Kuo A."/>
            <person name="Zuccaro A."/>
            <person name="Kohler A."/>
            <person name="Nagy L.G."/>
            <person name="Floudas D."/>
            <person name="Copeland A."/>
            <person name="Barry K.W."/>
            <person name="Cichocki N."/>
            <person name="Veneault-Fourrey C."/>
            <person name="LaButti K."/>
            <person name="Lindquist E.A."/>
            <person name="Lipzen A."/>
            <person name="Lundell T."/>
            <person name="Morin E."/>
            <person name="Murat C."/>
            <person name="Sun H."/>
            <person name="Tunlid A."/>
            <person name="Henrissat B."/>
            <person name="Grigoriev I.V."/>
            <person name="Hibbett D.S."/>
            <person name="Martin F."/>
            <person name="Nordberg H.P."/>
            <person name="Cantor M.N."/>
            <person name="Hua S.X."/>
        </authorList>
    </citation>
    <scope>NUCLEOTIDE SEQUENCE [LARGE SCALE GENOMIC DNA]</scope>
    <source>
        <strain evidence="1 2">MAFF 305830</strain>
    </source>
</reference>
<sequence length="210" mass="23726">MTSLDNMPPKQLSVNESGGVKLLKLKYLDRTVLTRNTEKFDDIERAARKMFKIKEDISITIAADIPSFDNERMEIDPDIWSAISGEVSIAWVTRQPDDDAGSIPSSITQAVFKELSELDPGTQTVEYCISEQTAPSTTTTWPSRSVILRKNATIQDLKAAICKLDSHLWVEGLHVAEKLAKTSNYWHRDSCQVRPQKYSFYYDRGCVFAS</sequence>
<reference evidence="2" key="2">
    <citation type="submission" date="2015-01" db="EMBL/GenBank/DDBJ databases">
        <title>Evolutionary Origins and Diversification of the Mycorrhizal Mutualists.</title>
        <authorList>
            <consortium name="DOE Joint Genome Institute"/>
            <consortium name="Mycorrhizal Genomics Consortium"/>
            <person name="Kohler A."/>
            <person name="Kuo A."/>
            <person name="Nagy L.G."/>
            <person name="Floudas D."/>
            <person name="Copeland A."/>
            <person name="Barry K.W."/>
            <person name="Cichocki N."/>
            <person name="Veneault-Fourrey C."/>
            <person name="LaButti K."/>
            <person name="Lindquist E.A."/>
            <person name="Lipzen A."/>
            <person name="Lundell T."/>
            <person name="Morin E."/>
            <person name="Murat C."/>
            <person name="Riley R."/>
            <person name="Ohm R."/>
            <person name="Sun H."/>
            <person name="Tunlid A."/>
            <person name="Henrissat B."/>
            <person name="Grigoriev I.V."/>
            <person name="Hibbett D.S."/>
            <person name="Martin F."/>
        </authorList>
    </citation>
    <scope>NUCLEOTIDE SEQUENCE [LARGE SCALE GENOMIC DNA]</scope>
    <source>
        <strain evidence="2">MAFF 305830</strain>
    </source>
</reference>
<dbReference type="OrthoDB" id="428577at2759"/>
<evidence type="ECO:0000313" key="1">
    <source>
        <dbReference type="EMBL" id="KIM29873.1"/>
    </source>
</evidence>
<gene>
    <name evidence="1" type="ORF">M408DRAFT_328650</name>
</gene>
<keyword evidence="2" id="KW-1185">Reference proteome</keyword>